<proteinExistence type="predicted"/>
<dbReference type="RefSeq" id="XP_008094245.1">
    <property type="nucleotide sequence ID" value="XM_008096054.1"/>
</dbReference>
<evidence type="ECO:0000313" key="2">
    <source>
        <dbReference type="EMBL" id="EFQ30225.1"/>
    </source>
</evidence>
<accession>E3QH63</accession>
<dbReference type="VEuPathDB" id="FungiDB:GLRG_05369"/>
<feature type="compositionally biased region" description="Gly residues" evidence="1">
    <location>
        <begin position="12"/>
        <end position="22"/>
    </location>
</feature>
<evidence type="ECO:0000256" key="1">
    <source>
        <dbReference type="SAM" id="MobiDB-lite"/>
    </source>
</evidence>
<gene>
    <name evidence="2" type="ORF">GLRG_05369</name>
</gene>
<reference evidence="3" key="1">
    <citation type="journal article" date="2012" name="Nat. Genet.">
        <title>Lifestyle transitions in plant pathogenic Colletotrichum fungi deciphered by genome and transcriptome analyses.</title>
        <authorList>
            <person name="O'Connell R.J."/>
            <person name="Thon M.R."/>
            <person name="Hacquard S."/>
            <person name="Amyotte S.G."/>
            <person name="Kleemann J."/>
            <person name="Torres M.F."/>
            <person name="Damm U."/>
            <person name="Buiate E.A."/>
            <person name="Epstein L."/>
            <person name="Alkan N."/>
            <person name="Altmueller J."/>
            <person name="Alvarado-Balderrama L."/>
            <person name="Bauser C.A."/>
            <person name="Becker C."/>
            <person name="Birren B.W."/>
            <person name="Chen Z."/>
            <person name="Choi J."/>
            <person name="Crouch J.A."/>
            <person name="Duvick J.P."/>
            <person name="Farman M.A."/>
            <person name="Gan P."/>
            <person name="Heiman D."/>
            <person name="Henrissat B."/>
            <person name="Howard R.J."/>
            <person name="Kabbage M."/>
            <person name="Koch C."/>
            <person name="Kracher B."/>
            <person name="Kubo Y."/>
            <person name="Law A.D."/>
            <person name="Lebrun M.-H."/>
            <person name="Lee Y.-H."/>
            <person name="Miyara I."/>
            <person name="Moore N."/>
            <person name="Neumann U."/>
            <person name="Nordstroem K."/>
            <person name="Panaccione D.G."/>
            <person name="Panstruga R."/>
            <person name="Place M."/>
            <person name="Proctor R.H."/>
            <person name="Prusky D."/>
            <person name="Rech G."/>
            <person name="Reinhardt R."/>
            <person name="Rollins J.A."/>
            <person name="Rounsley S."/>
            <person name="Schardl C.L."/>
            <person name="Schwartz D.C."/>
            <person name="Shenoy N."/>
            <person name="Shirasu K."/>
            <person name="Sikhakolli U.R."/>
            <person name="Stueber K."/>
            <person name="Sukno S.A."/>
            <person name="Sweigard J.A."/>
            <person name="Takano Y."/>
            <person name="Takahara H."/>
            <person name="Trail F."/>
            <person name="van der Does H.C."/>
            <person name="Voll L.M."/>
            <person name="Will I."/>
            <person name="Young S."/>
            <person name="Zeng Q."/>
            <person name="Zhang J."/>
            <person name="Zhou S."/>
            <person name="Dickman M.B."/>
            <person name="Schulze-Lefert P."/>
            <person name="Ver Loren van Themaat E."/>
            <person name="Ma L.-J."/>
            <person name="Vaillancourt L.J."/>
        </authorList>
    </citation>
    <scope>NUCLEOTIDE SEQUENCE [LARGE SCALE GENOMIC DNA]</scope>
    <source>
        <strain evidence="3">M1.001 / M2 / FGSC 10212</strain>
    </source>
</reference>
<evidence type="ECO:0000313" key="3">
    <source>
        <dbReference type="Proteomes" id="UP000008782"/>
    </source>
</evidence>
<dbReference type="EMBL" id="GG697348">
    <property type="protein sequence ID" value="EFQ30225.1"/>
    <property type="molecule type" value="Genomic_DNA"/>
</dbReference>
<dbReference type="GeneID" id="24410734"/>
<keyword evidence="3" id="KW-1185">Reference proteome</keyword>
<dbReference type="Proteomes" id="UP000008782">
    <property type="component" value="Unassembled WGS sequence"/>
</dbReference>
<protein>
    <submittedName>
        <fullName evidence="2">Uncharacterized protein</fullName>
    </submittedName>
</protein>
<dbReference type="HOGENOM" id="CLU_2468939_0_0_1"/>
<name>E3QH63_COLGM</name>
<dbReference type="AlphaFoldDB" id="E3QH63"/>
<feature type="region of interest" description="Disordered" evidence="1">
    <location>
        <begin position="1"/>
        <end position="42"/>
    </location>
</feature>
<sequence length="88" mass="9207">MSATGYKQESRSGGGGGGGGVGDMSMSGRYLPVRESLKGQTNGRICRKRAYRPKGCILVTVPATLRVTRLLSQRPPAGGSLIRSGQVI</sequence>
<organism evidence="3">
    <name type="scientific">Colletotrichum graminicola (strain M1.001 / M2 / FGSC 10212)</name>
    <name type="common">Maize anthracnose fungus</name>
    <name type="synonym">Glomerella graminicola</name>
    <dbReference type="NCBI Taxonomy" id="645133"/>
    <lineage>
        <taxon>Eukaryota</taxon>
        <taxon>Fungi</taxon>
        <taxon>Dikarya</taxon>
        <taxon>Ascomycota</taxon>
        <taxon>Pezizomycotina</taxon>
        <taxon>Sordariomycetes</taxon>
        <taxon>Hypocreomycetidae</taxon>
        <taxon>Glomerellales</taxon>
        <taxon>Glomerellaceae</taxon>
        <taxon>Colletotrichum</taxon>
        <taxon>Colletotrichum graminicola species complex</taxon>
    </lineage>
</organism>